<dbReference type="EMBL" id="GBXM01088893">
    <property type="protein sequence ID" value="JAH19684.1"/>
    <property type="molecule type" value="Transcribed_RNA"/>
</dbReference>
<sequence>MYTENKCAVRIGSRKTVCSSCRGGVRQGLLSPALFSIFINELVVLLEQSAAPGFTV</sequence>
<evidence type="ECO:0000313" key="1">
    <source>
        <dbReference type="EMBL" id="JAH19684.1"/>
    </source>
</evidence>
<reference evidence="1" key="2">
    <citation type="journal article" date="2015" name="Fish Shellfish Immunol.">
        <title>Early steps in the European eel (Anguilla anguilla)-Vibrio vulnificus interaction in the gills: Role of the RtxA13 toxin.</title>
        <authorList>
            <person name="Callol A."/>
            <person name="Pajuelo D."/>
            <person name="Ebbesson L."/>
            <person name="Teles M."/>
            <person name="MacKenzie S."/>
            <person name="Amaro C."/>
        </authorList>
    </citation>
    <scope>NUCLEOTIDE SEQUENCE</scope>
</reference>
<accession>A0A0E9QS55</accession>
<organism evidence="1">
    <name type="scientific">Anguilla anguilla</name>
    <name type="common">European freshwater eel</name>
    <name type="synonym">Muraena anguilla</name>
    <dbReference type="NCBI Taxonomy" id="7936"/>
    <lineage>
        <taxon>Eukaryota</taxon>
        <taxon>Metazoa</taxon>
        <taxon>Chordata</taxon>
        <taxon>Craniata</taxon>
        <taxon>Vertebrata</taxon>
        <taxon>Euteleostomi</taxon>
        <taxon>Actinopterygii</taxon>
        <taxon>Neopterygii</taxon>
        <taxon>Teleostei</taxon>
        <taxon>Anguilliformes</taxon>
        <taxon>Anguillidae</taxon>
        <taxon>Anguilla</taxon>
    </lineage>
</organism>
<name>A0A0E9QS55_ANGAN</name>
<reference evidence="1" key="1">
    <citation type="submission" date="2014-11" db="EMBL/GenBank/DDBJ databases">
        <authorList>
            <person name="Amaro Gonzalez C."/>
        </authorList>
    </citation>
    <scope>NUCLEOTIDE SEQUENCE</scope>
</reference>
<dbReference type="AlphaFoldDB" id="A0A0E9QS55"/>
<protein>
    <submittedName>
        <fullName evidence="1">Uncharacterized protein</fullName>
    </submittedName>
</protein>
<proteinExistence type="predicted"/>